<comment type="caution">
    <text evidence="1">The sequence shown here is derived from an EMBL/GenBank/DDBJ whole genome shotgun (WGS) entry which is preliminary data.</text>
</comment>
<dbReference type="InterPro" id="IPR032710">
    <property type="entry name" value="NTF2-like_dom_sf"/>
</dbReference>
<dbReference type="EMBL" id="VIGC01000028">
    <property type="protein sequence ID" value="TQE94047.1"/>
    <property type="molecule type" value="Genomic_DNA"/>
</dbReference>
<protein>
    <recommendedName>
        <fullName evidence="3">Nuclear transport factor 2 family protein</fullName>
    </recommendedName>
</protein>
<dbReference type="InParanoid" id="A0A540VBA9"/>
<organism evidence="1 2">
    <name type="scientific">Litorilinea aerophila</name>
    <dbReference type="NCBI Taxonomy" id="1204385"/>
    <lineage>
        <taxon>Bacteria</taxon>
        <taxon>Bacillati</taxon>
        <taxon>Chloroflexota</taxon>
        <taxon>Caldilineae</taxon>
        <taxon>Caldilineales</taxon>
        <taxon>Caldilineaceae</taxon>
        <taxon>Litorilinea</taxon>
    </lineage>
</organism>
<accession>A0A540VBA9</accession>
<reference evidence="1 2" key="1">
    <citation type="submission" date="2019-06" db="EMBL/GenBank/DDBJ databases">
        <title>Genome sequence of Litorilinea aerophila BAA-2444.</title>
        <authorList>
            <person name="Maclea K.S."/>
            <person name="Maurais E.G."/>
            <person name="Iannazzi L.C."/>
        </authorList>
    </citation>
    <scope>NUCLEOTIDE SEQUENCE [LARGE SCALE GENOMIC DNA]</scope>
    <source>
        <strain evidence="1 2">ATCC BAA-2444</strain>
    </source>
</reference>
<dbReference type="RefSeq" id="WP_141611614.1">
    <property type="nucleotide sequence ID" value="NZ_VIGC02000028.1"/>
</dbReference>
<dbReference type="AlphaFoldDB" id="A0A540VBA9"/>
<dbReference type="Proteomes" id="UP000317371">
    <property type="component" value="Unassembled WGS sequence"/>
</dbReference>
<evidence type="ECO:0008006" key="3">
    <source>
        <dbReference type="Google" id="ProtNLM"/>
    </source>
</evidence>
<evidence type="ECO:0000313" key="2">
    <source>
        <dbReference type="Proteomes" id="UP000317371"/>
    </source>
</evidence>
<dbReference type="PROSITE" id="PS51257">
    <property type="entry name" value="PROKAR_LIPOPROTEIN"/>
    <property type="match status" value="1"/>
</dbReference>
<sequence>MQRKPKGRRGTFIWAVLLLVVGLLAACGPRTARVLPPATATPPPPPSFALAPLAEAAPALIAAERQAARTGNLALLAQIWAEDATIVDGRGTPSPQDDYRWQGRDAILDRYVVAVFPHPPPPLTLPESLPIQADDGEATFQLGQDHWVLVQRDGRWWLYSLAYALGSEP</sequence>
<keyword evidence="2" id="KW-1185">Reference proteome</keyword>
<gene>
    <name evidence="1" type="ORF">FKZ61_18320</name>
</gene>
<evidence type="ECO:0000313" key="1">
    <source>
        <dbReference type="EMBL" id="TQE94047.1"/>
    </source>
</evidence>
<dbReference type="SUPFAM" id="SSF54427">
    <property type="entry name" value="NTF2-like"/>
    <property type="match status" value="1"/>
</dbReference>
<dbReference type="Gene3D" id="3.10.450.50">
    <property type="match status" value="1"/>
</dbReference>
<name>A0A540VBA9_9CHLR</name>
<proteinExistence type="predicted"/>
<dbReference type="OrthoDB" id="9999798at2"/>